<evidence type="ECO:0000256" key="7">
    <source>
        <dbReference type="ARBA" id="ARBA00023016"/>
    </source>
</evidence>
<proteinExistence type="inferred from homology"/>
<dbReference type="GO" id="GO:0016787">
    <property type="term" value="F:hydrolase activity"/>
    <property type="evidence" value="ECO:0007669"/>
    <property type="project" value="UniProtKB-KW"/>
</dbReference>
<dbReference type="GO" id="GO:0004519">
    <property type="term" value="F:endonuclease activity"/>
    <property type="evidence" value="ECO:0007669"/>
    <property type="project" value="UniProtKB-KW"/>
</dbReference>
<dbReference type="Gene3D" id="3.30.920.30">
    <property type="entry name" value="Hypothetical protein"/>
    <property type="match status" value="1"/>
</dbReference>
<name>E1YLD5_9BACT</name>
<evidence type="ECO:0000256" key="3">
    <source>
        <dbReference type="ARBA" id="ARBA00022722"/>
    </source>
</evidence>
<protein>
    <recommendedName>
        <fullName evidence="9">YcfA family protein</fullName>
    </recommendedName>
</protein>
<comment type="similarity">
    <text evidence="1">Belongs to the HicA mRNA interferase family.</text>
</comment>
<evidence type="ECO:0000256" key="6">
    <source>
        <dbReference type="ARBA" id="ARBA00022884"/>
    </source>
</evidence>
<evidence type="ECO:0000256" key="1">
    <source>
        <dbReference type="ARBA" id="ARBA00006620"/>
    </source>
</evidence>
<dbReference type="SUPFAM" id="SSF54786">
    <property type="entry name" value="YcfA/nrd intein domain"/>
    <property type="match status" value="1"/>
</dbReference>
<dbReference type="GO" id="GO:0003729">
    <property type="term" value="F:mRNA binding"/>
    <property type="evidence" value="ECO:0007669"/>
    <property type="project" value="InterPro"/>
</dbReference>
<evidence type="ECO:0000256" key="4">
    <source>
        <dbReference type="ARBA" id="ARBA00022759"/>
    </source>
</evidence>
<organism evidence="8">
    <name type="scientific">uncultured Desulfobacterium sp</name>
    <dbReference type="NCBI Taxonomy" id="201089"/>
    <lineage>
        <taxon>Bacteria</taxon>
        <taxon>Pseudomonadati</taxon>
        <taxon>Thermodesulfobacteriota</taxon>
        <taxon>Desulfobacteria</taxon>
        <taxon>Desulfobacterales</taxon>
        <taxon>Desulfobacteriaceae</taxon>
        <taxon>Desulfobacterium</taxon>
        <taxon>environmental samples</taxon>
    </lineage>
</organism>
<keyword evidence="6" id="KW-0694">RNA-binding</keyword>
<keyword evidence="7" id="KW-0346">Stress response</keyword>
<dbReference type="Pfam" id="PF07927">
    <property type="entry name" value="HicA_toxin"/>
    <property type="match status" value="1"/>
</dbReference>
<accession>E1YLD5</accession>
<dbReference type="AlphaFoldDB" id="E1YLD5"/>
<sequence length="57" mass="6669">MKRKELIKKITSFGCELVRHGGRHDLYKNPKTGKKQPVPRHDEIDEHLAKHIIKELA</sequence>
<keyword evidence="2" id="KW-1277">Toxin-antitoxin system</keyword>
<keyword evidence="4" id="KW-0255">Endonuclease</keyword>
<dbReference type="EMBL" id="FR695877">
    <property type="protein sequence ID" value="CBX30918.1"/>
    <property type="molecule type" value="Genomic_DNA"/>
</dbReference>
<reference evidence="8" key="1">
    <citation type="journal article" date="2011" name="Environ. Microbiol.">
        <title>Genomic insights into the metabolic potential of the polycyclic aromatic hydrocarbon degrading sulfate-reducing Deltaproteobacterium N47.</title>
        <authorList>
            <person name="Bergmann F."/>
            <person name="Selesi D."/>
            <person name="Weinmaier T."/>
            <person name="Tischler P."/>
            <person name="Rattei T."/>
            <person name="Meckenstock R.U."/>
        </authorList>
    </citation>
    <scope>NUCLEOTIDE SEQUENCE</scope>
</reference>
<dbReference type="InterPro" id="IPR012933">
    <property type="entry name" value="HicA_mRNA_interferase"/>
</dbReference>
<evidence type="ECO:0000313" key="8">
    <source>
        <dbReference type="EMBL" id="CBX30918.1"/>
    </source>
</evidence>
<keyword evidence="5" id="KW-0378">Hydrolase</keyword>
<evidence type="ECO:0008006" key="9">
    <source>
        <dbReference type="Google" id="ProtNLM"/>
    </source>
</evidence>
<keyword evidence="3" id="KW-0540">Nuclease</keyword>
<evidence type="ECO:0000256" key="5">
    <source>
        <dbReference type="ARBA" id="ARBA00022801"/>
    </source>
</evidence>
<gene>
    <name evidence="8" type="ORF">N47_E44300</name>
</gene>
<dbReference type="InterPro" id="IPR038570">
    <property type="entry name" value="HicA_sf"/>
</dbReference>
<evidence type="ECO:0000256" key="2">
    <source>
        <dbReference type="ARBA" id="ARBA00022649"/>
    </source>
</evidence>